<evidence type="ECO:0000256" key="1">
    <source>
        <dbReference type="SAM" id="MobiDB-lite"/>
    </source>
</evidence>
<gene>
    <name evidence="2" type="ORF">FGG08_002367</name>
</gene>
<protein>
    <submittedName>
        <fullName evidence="2">Uncharacterized protein</fullName>
    </submittedName>
</protein>
<evidence type="ECO:0000313" key="2">
    <source>
        <dbReference type="EMBL" id="KAH0543304.1"/>
    </source>
</evidence>
<evidence type="ECO:0000313" key="3">
    <source>
        <dbReference type="Proteomes" id="UP000698800"/>
    </source>
</evidence>
<dbReference type="OrthoDB" id="5405778at2759"/>
<sequence length="240" mass="27338">MSTYELEAEIAQVADPSALPILRFTLDRCRDARYRVRDRREQLLGEFVTSWHRLQSTLRRTNQALTQLSSSSVRRRLYLELQEGTAVSRNAARTLASAIPTVNLLSRTRERSDYFLDNIAEAYEIRSFISMMQSTIVRLQDAMAEAVDDDGMPVKGRGYNSNDGYDDNYTMSRGPSSIYDDGHSTTSPRMSRMTRGTYDIESVNSNPPYLYSPEGAYEPAMPRGYRASSSSRRLLAYSQY</sequence>
<name>A0A9P8L1R9_9PEZI</name>
<accession>A0A9P8L1R9</accession>
<comment type="caution">
    <text evidence="2">The sequence shown here is derived from an EMBL/GenBank/DDBJ whole genome shotgun (WGS) entry which is preliminary data.</text>
</comment>
<dbReference type="AlphaFoldDB" id="A0A9P8L1R9"/>
<organism evidence="2 3">
    <name type="scientific">Glutinoglossum americanum</name>
    <dbReference type="NCBI Taxonomy" id="1670608"/>
    <lineage>
        <taxon>Eukaryota</taxon>
        <taxon>Fungi</taxon>
        <taxon>Dikarya</taxon>
        <taxon>Ascomycota</taxon>
        <taxon>Pezizomycotina</taxon>
        <taxon>Geoglossomycetes</taxon>
        <taxon>Geoglossales</taxon>
        <taxon>Geoglossaceae</taxon>
        <taxon>Glutinoglossum</taxon>
    </lineage>
</organism>
<proteinExistence type="predicted"/>
<keyword evidence="3" id="KW-1185">Reference proteome</keyword>
<reference evidence="2" key="1">
    <citation type="submission" date="2021-03" db="EMBL/GenBank/DDBJ databases">
        <title>Comparative genomics and phylogenomic investigation of the class Geoglossomycetes provide insights into ecological specialization and systematics.</title>
        <authorList>
            <person name="Melie T."/>
            <person name="Pirro S."/>
            <person name="Miller A.N."/>
            <person name="Quandt A."/>
        </authorList>
    </citation>
    <scope>NUCLEOTIDE SEQUENCE</scope>
    <source>
        <strain evidence="2">GBOQ0MN5Z8</strain>
    </source>
</reference>
<dbReference type="EMBL" id="JAGHQL010000035">
    <property type="protein sequence ID" value="KAH0543304.1"/>
    <property type="molecule type" value="Genomic_DNA"/>
</dbReference>
<dbReference type="Proteomes" id="UP000698800">
    <property type="component" value="Unassembled WGS sequence"/>
</dbReference>
<feature type="region of interest" description="Disordered" evidence="1">
    <location>
        <begin position="172"/>
        <end position="191"/>
    </location>
</feature>